<reference evidence="2 3" key="1">
    <citation type="submission" date="2017-09" db="EMBL/GenBank/DDBJ databases">
        <title>Evaluation of Pacific Biosciences Sequencing Technology to Finishing C. thermocellum Genome Sequences.</title>
        <authorList>
            <person name="Brown S."/>
        </authorList>
    </citation>
    <scope>NUCLEOTIDE SEQUENCE [LARGE SCALE GENOMIC DNA]</scope>
    <source>
        <strain evidence="2 3">AD2</strain>
    </source>
</reference>
<comment type="caution">
    <text evidence="2">The sequence shown here is derived from an EMBL/GenBank/DDBJ whole genome shotgun (WGS) entry which is preliminary data.</text>
</comment>
<protein>
    <submittedName>
        <fullName evidence="2">Uncharacterized protein</fullName>
    </submittedName>
</protein>
<evidence type="ECO:0000313" key="3">
    <source>
        <dbReference type="Proteomes" id="UP000223596"/>
    </source>
</evidence>
<dbReference type="Proteomes" id="UP000223596">
    <property type="component" value="Unassembled WGS sequence"/>
</dbReference>
<feature type="transmembrane region" description="Helical" evidence="1">
    <location>
        <begin position="21"/>
        <end position="42"/>
    </location>
</feature>
<name>A0AB36TFA7_ACETH</name>
<proteinExistence type="predicted"/>
<keyword evidence="1" id="KW-1133">Transmembrane helix</keyword>
<dbReference type="AlphaFoldDB" id="A0AB36TFA7"/>
<keyword evidence="1" id="KW-0812">Transmembrane</keyword>
<sequence length="146" mass="16816">MRCANLEDYLKEAFDVRVKKTVISLAVLCIAAAVLFKIITIMQKDEERNTDINSQVTENNSIIINEKTEIKVNQKVNNDVTKNKVRHTLDKNKLKKDYSESTMEDVPEVALFATWGDKEEQLKYKKYQESPNTDVVWDIPSSFAVD</sequence>
<dbReference type="EMBL" id="PDBW01000001">
    <property type="protein sequence ID" value="PFH02557.1"/>
    <property type="molecule type" value="Genomic_DNA"/>
</dbReference>
<organism evidence="2 3">
    <name type="scientific">Acetivibrio thermocellus AD2</name>
    <dbReference type="NCBI Taxonomy" id="1138384"/>
    <lineage>
        <taxon>Bacteria</taxon>
        <taxon>Bacillati</taxon>
        <taxon>Bacillota</taxon>
        <taxon>Clostridia</taxon>
        <taxon>Eubacteriales</taxon>
        <taxon>Oscillospiraceae</taxon>
        <taxon>Acetivibrio</taxon>
    </lineage>
</organism>
<evidence type="ECO:0000256" key="1">
    <source>
        <dbReference type="SAM" id="Phobius"/>
    </source>
</evidence>
<accession>A0AB36TFA7</accession>
<keyword evidence="1" id="KW-0472">Membrane</keyword>
<gene>
    <name evidence="2" type="ORF">M972_111338</name>
</gene>
<evidence type="ECO:0000313" key="2">
    <source>
        <dbReference type="EMBL" id="PFH02557.1"/>
    </source>
</evidence>